<dbReference type="InterPro" id="IPR019615">
    <property type="entry name" value="DUF2487"/>
</dbReference>
<organism evidence="1 2">
    <name type="scientific">Exobacillus caeni</name>
    <dbReference type="NCBI Taxonomy" id="2574798"/>
    <lineage>
        <taxon>Bacteria</taxon>
        <taxon>Bacillati</taxon>
        <taxon>Bacillota</taxon>
        <taxon>Bacilli</taxon>
        <taxon>Bacillales</taxon>
        <taxon>Guptibacillaceae</taxon>
        <taxon>Exobacillus</taxon>
    </lineage>
</organism>
<name>A0A5R9F2X3_9BACL</name>
<reference evidence="1 2" key="1">
    <citation type="submission" date="2019-04" db="EMBL/GenBank/DDBJ databases">
        <title>Bacillus caeni sp. nov., a bacterium isolated from mangrove sediment.</title>
        <authorList>
            <person name="Huang H."/>
            <person name="Mo K."/>
            <person name="Hu Y."/>
        </authorList>
    </citation>
    <scope>NUCLEOTIDE SEQUENCE [LARGE SCALE GENOMIC DNA]</scope>
    <source>
        <strain evidence="1 2">HB172195</strain>
    </source>
</reference>
<keyword evidence="2" id="KW-1185">Reference proteome</keyword>
<comment type="caution">
    <text evidence="1">The sequence shown here is derived from an EMBL/GenBank/DDBJ whole genome shotgun (WGS) entry which is preliminary data.</text>
</comment>
<sequence>MKWIASDIETYAKEKEYVDTIVVPLIPFGLENNLKGTVSAGEYISIISHELERQLRGRLLLLPPFTYLNSEPMEEKVKRLAEWHNEVIGNGASYVVYLTSDVEWKNAEDRLEDTLVWLPSIPLEHMDNEYKMETVSTQVKQVLQIVTKKWQNSPK</sequence>
<dbReference type="AlphaFoldDB" id="A0A5R9F2X3"/>
<dbReference type="OrthoDB" id="2678750at2"/>
<dbReference type="Proteomes" id="UP000308230">
    <property type="component" value="Unassembled WGS sequence"/>
</dbReference>
<accession>A0A5R9F2X3</accession>
<dbReference type="Pfam" id="PF10673">
    <property type="entry name" value="DUF2487"/>
    <property type="match status" value="1"/>
</dbReference>
<evidence type="ECO:0000313" key="2">
    <source>
        <dbReference type="Proteomes" id="UP000308230"/>
    </source>
</evidence>
<protein>
    <submittedName>
        <fullName evidence="1">DUF2487 family protein</fullName>
    </submittedName>
</protein>
<evidence type="ECO:0000313" key="1">
    <source>
        <dbReference type="EMBL" id="TLS35898.1"/>
    </source>
</evidence>
<gene>
    <name evidence="1" type="ORF">FCL54_18055</name>
</gene>
<dbReference type="EMBL" id="SWLG01000015">
    <property type="protein sequence ID" value="TLS35898.1"/>
    <property type="molecule type" value="Genomic_DNA"/>
</dbReference>
<dbReference type="RefSeq" id="WP_138128334.1">
    <property type="nucleotide sequence ID" value="NZ_SWLG01000015.1"/>
</dbReference>
<proteinExistence type="predicted"/>